<feature type="compositionally biased region" description="Basic and acidic residues" evidence="1">
    <location>
        <begin position="309"/>
        <end position="318"/>
    </location>
</feature>
<sequence>MQNWKSRKYLQNWRILEWALRGVELGLLLPLENHETIKKSLQIIQNTLFHLKTKDFESGSFNEDTGARNELLGEGFLRLFRELSHIFMVRTFFKQNYDKFVEKVFKSQDKIQQEGLDCAFKLAKNTKNVLKPNSKIPKSGECDDSSLRTLISKNSSSNRSDVTVGVKLCDFDTTYKENLIATDAASENNLLKYEDTLSRGHMLVRSTTDFSLLQNVTHQGPITHSNNNNNNNSSSSSNNNNNSSSNNNNNNSSSNNNNNNNHSSSSNSRKVQSEPPNGSHKLNSTIAKLYQHYVFPENLDNIEPTSDIENTHSNRHEFLTPSPKNHTDNEKNKLEKQNFVAIAKYLKRDGSGANLQPQSFANGANSFGLIEKTTTSEKYKYPKFIDDKCSLDQKTSMTFCTPTLGLESKFFIQFT</sequence>
<evidence type="ECO:0000313" key="3">
    <source>
        <dbReference type="Proteomes" id="UP000188320"/>
    </source>
</evidence>
<organism evidence="2 3">
    <name type="scientific">Zancudomyces culisetae</name>
    <name type="common">Gut fungus</name>
    <name type="synonym">Smittium culisetae</name>
    <dbReference type="NCBI Taxonomy" id="1213189"/>
    <lineage>
        <taxon>Eukaryota</taxon>
        <taxon>Fungi</taxon>
        <taxon>Fungi incertae sedis</taxon>
        <taxon>Zoopagomycota</taxon>
        <taxon>Kickxellomycotina</taxon>
        <taxon>Harpellomycetes</taxon>
        <taxon>Harpellales</taxon>
        <taxon>Legeriomycetaceae</taxon>
        <taxon>Zancudomyces</taxon>
    </lineage>
</organism>
<dbReference type="Proteomes" id="UP000188320">
    <property type="component" value="Unassembled WGS sequence"/>
</dbReference>
<comment type="caution">
    <text evidence="2">The sequence shown here is derived from an EMBL/GenBank/DDBJ whole genome shotgun (WGS) entry which is preliminary data.</text>
</comment>
<accession>A0A1R1PGI2</accession>
<reference evidence="3" key="1">
    <citation type="submission" date="2017-01" db="EMBL/GenBank/DDBJ databases">
        <authorList>
            <person name="Wang Y."/>
            <person name="White M."/>
            <person name="Kvist S."/>
            <person name="Moncalvo J.-M."/>
        </authorList>
    </citation>
    <scope>NUCLEOTIDE SEQUENCE [LARGE SCALE GENOMIC DNA]</scope>
    <source>
        <strain evidence="3">COL-18-3</strain>
    </source>
</reference>
<dbReference type="AlphaFoldDB" id="A0A1R1PGI2"/>
<evidence type="ECO:0000256" key="1">
    <source>
        <dbReference type="SAM" id="MobiDB-lite"/>
    </source>
</evidence>
<keyword evidence="3" id="KW-1185">Reference proteome</keyword>
<gene>
    <name evidence="2" type="ORF">AX774_g6550</name>
</gene>
<proteinExistence type="predicted"/>
<feature type="compositionally biased region" description="Low complexity" evidence="1">
    <location>
        <begin position="225"/>
        <end position="268"/>
    </location>
</feature>
<dbReference type="EMBL" id="LSSK01001325">
    <property type="protein sequence ID" value="OMH80023.1"/>
    <property type="molecule type" value="Genomic_DNA"/>
</dbReference>
<protein>
    <submittedName>
        <fullName evidence="2">Uncharacterized protein</fullName>
    </submittedName>
</protein>
<feature type="region of interest" description="Disordered" evidence="1">
    <location>
        <begin position="304"/>
        <end position="330"/>
    </location>
</feature>
<feature type="region of interest" description="Disordered" evidence="1">
    <location>
        <begin position="219"/>
        <end position="282"/>
    </location>
</feature>
<name>A0A1R1PGI2_ZANCU</name>
<evidence type="ECO:0000313" key="2">
    <source>
        <dbReference type="EMBL" id="OMH80023.1"/>
    </source>
</evidence>